<feature type="region of interest" description="Disordered" evidence="4">
    <location>
        <begin position="258"/>
        <end position="294"/>
    </location>
</feature>
<dbReference type="SUPFAM" id="SSF52540">
    <property type="entry name" value="P-loop containing nucleoside triphosphate hydrolases"/>
    <property type="match status" value="1"/>
</dbReference>
<comment type="caution">
    <text evidence="6">The sequence shown here is derived from an EMBL/GenBank/DDBJ whole genome shotgun (WGS) entry which is preliminary data.</text>
</comment>
<evidence type="ECO:0000313" key="7">
    <source>
        <dbReference type="Proteomes" id="UP001371224"/>
    </source>
</evidence>
<accession>A0ABU8LDK0</accession>
<name>A0ABU8LDK0_9MICO</name>
<evidence type="ECO:0000256" key="4">
    <source>
        <dbReference type="SAM" id="MobiDB-lite"/>
    </source>
</evidence>
<sequence>MARASRTRRSAGRSVITPITPPSTLFERTKGNANGASPALFDLRGARFVALSETEKMARIASALLKSLTGGDPVTARGLYKNPITFLASWLILLVTNHLPTLPADDPAVWERVRVITFDVFIEPEDRDPLLASKLQEEADGILTWAVEGLHQYWTDGLAEPEAVKIATNDYASAQDSVARFIDTVCTETPSNGGNTTRELHDAYVDWATAERIFAEHRLGRTEFGYALDRLGFAAAKMSRGMVRKGLGIASSGGAPINLPAPGSADSNCGPDGEPPVDPWEGYTDAPPASSYVG</sequence>
<keyword evidence="1" id="KW-0547">Nucleotide-binding</keyword>
<evidence type="ECO:0000259" key="5">
    <source>
        <dbReference type="PROSITE" id="PS51206"/>
    </source>
</evidence>
<dbReference type="PANTHER" id="PTHR35372:SF2">
    <property type="entry name" value="SF3 HELICASE DOMAIN-CONTAINING PROTEIN"/>
    <property type="match status" value="1"/>
</dbReference>
<feature type="compositionally biased region" description="Basic residues" evidence="4">
    <location>
        <begin position="1"/>
        <end position="11"/>
    </location>
</feature>
<dbReference type="InterPro" id="IPR051620">
    <property type="entry name" value="ORF904-like_C"/>
</dbReference>
<evidence type="ECO:0000313" key="6">
    <source>
        <dbReference type="EMBL" id="MEJ1089406.1"/>
    </source>
</evidence>
<gene>
    <name evidence="6" type="ORF">WDU99_13885</name>
</gene>
<dbReference type="RefSeq" id="WP_337333050.1">
    <property type="nucleotide sequence ID" value="NZ_JBBDGM010000013.1"/>
</dbReference>
<keyword evidence="3" id="KW-0067">ATP-binding</keyword>
<reference evidence="6 7" key="1">
    <citation type="submission" date="2024-02" db="EMBL/GenBank/DDBJ databases">
        <authorList>
            <person name="Saticioglu I.B."/>
        </authorList>
    </citation>
    <scope>NUCLEOTIDE SEQUENCE [LARGE SCALE GENOMIC DNA]</scope>
    <source>
        <strain evidence="6 7">Mu-80</strain>
    </source>
</reference>
<organism evidence="6 7">
    <name type="scientific">Microbacterium bandirmense</name>
    <dbReference type="NCBI Taxonomy" id="3122050"/>
    <lineage>
        <taxon>Bacteria</taxon>
        <taxon>Bacillati</taxon>
        <taxon>Actinomycetota</taxon>
        <taxon>Actinomycetes</taxon>
        <taxon>Micrococcales</taxon>
        <taxon>Microbacteriaceae</taxon>
        <taxon>Microbacterium</taxon>
    </lineage>
</organism>
<protein>
    <submittedName>
        <fullName evidence="6">Phage/plasmid primase, P4 family</fullName>
    </submittedName>
</protein>
<evidence type="ECO:0000256" key="2">
    <source>
        <dbReference type="ARBA" id="ARBA00022801"/>
    </source>
</evidence>
<proteinExistence type="predicted"/>
<dbReference type="InterPro" id="IPR006500">
    <property type="entry name" value="Helicase_put_C_phage/plasmid"/>
</dbReference>
<dbReference type="PANTHER" id="PTHR35372">
    <property type="entry name" value="ATP BINDING PROTEIN-RELATED"/>
    <property type="match status" value="1"/>
</dbReference>
<dbReference type="InterPro" id="IPR014015">
    <property type="entry name" value="Helicase_SF3_DNA-vir"/>
</dbReference>
<dbReference type="Proteomes" id="UP001371224">
    <property type="component" value="Unassembled WGS sequence"/>
</dbReference>
<evidence type="ECO:0000256" key="1">
    <source>
        <dbReference type="ARBA" id="ARBA00022741"/>
    </source>
</evidence>
<dbReference type="InterPro" id="IPR027417">
    <property type="entry name" value="P-loop_NTPase"/>
</dbReference>
<keyword evidence="7" id="KW-1185">Reference proteome</keyword>
<feature type="domain" description="SF3 helicase" evidence="5">
    <location>
        <begin position="1"/>
        <end position="131"/>
    </location>
</feature>
<dbReference type="EMBL" id="JBBDGM010000013">
    <property type="protein sequence ID" value="MEJ1089406.1"/>
    <property type="molecule type" value="Genomic_DNA"/>
</dbReference>
<keyword evidence="2" id="KW-0378">Hydrolase</keyword>
<dbReference type="Gene3D" id="3.40.50.300">
    <property type="entry name" value="P-loop containing nucleotide triphosphate hydrolases"/>
    <property type="match status" value="1"/>
</dbReference>
<dbReference type="PROSITE" id="PS51206">
    <property type="entry name" value="SF3_HELICASE_1"/>
    <property type="match status" value="1"/>
</dbReference>
<evidence type="ECO:0000256" key="3">
    <source>
        <dbReference type="ARBA" id="ARBA00022840"/>
    </source>
</evidence>
<dbReference type="NCBIfam" id="TIGR01613">
    <property type="entry name" value="primase_Cterm"/>
    <property type="match status" value="1"/>
</dbReference>
<feature type="region of interest" description="Disordered" evidence="4">
    <location>
        <begin position="1"/>
        <end position="21"/>
    </location>
</feature>